<reference evidence="2" key="1">
    <citation type="submission" date="2022-06" db="EMBL/GenBank/DDBJ databases">
        <title>Uncovering the hologenomic basis of an extraordinary plant invasion.</title>
        <authorList>
            <person name="Bieker V.C."/>
            <person name="Martin M.D."/>
            <person name="Gilbert T."/>
            <person name="Hodgins K."/>
            <person name="Battlay P."/>
            <person name="Petersen B."/>
            <person name="Wilson J."/>
        </authorList>
    </citation>
    <scope>NUCLEOTIDE SEQUENCE</scope>
    <source>
        <strain evidence="2">AA19_3_7</strain>
        <tissue evidence="2">Leaf</tissue>
    </source>
</reference>
<accession>A0AAD5D2L1</accession>
<evidence type="ECO:0000313" key="3">
    <source>
        <dbReference type="Proteomes" id="UP001206925"/>
    </source>
</evidence>
<evidence type="ECO:0008006" key="4">
    <source>
        <dbReference type="Google" id="ProtNLM"/>
    </source>
</evidence>
<organism evidence="2 3">
    <name type="scientific">Ambrosia artemisiifolia</name>
    <name type="common">Common ragweed</name>
    <dbReference type="NCBI Taxonomy" id="4212"/>
    <lineage>
        <taxon>Eukaryota</taxon>
        <taxon>Viridiplantae</taxon>
        <taxon>Streptophyta</taxon>
        <taxon>Embryophyta</taxon>
        <taxon>Tracheophyta</taxon>
        <taxon>Spermatophyta</taxon>
        <taxon>Magnoliopsida</taxon>
        <taxon>eudicotyledons</taxon>
        <taxon>Gunneridae</taxon>
        <taxon>Pentapetalae</taxon>
        <taxon>asterids</taxon>
        <taxon>campanulids</taxon>
        <taxon>Asterales</taxon>
        <taxon>Asteraceae</taxon>
        <taxon>Asteroideae</taxon>
        <taxon>Heliantheae alliance</taxon>
        <taxon>Heliantheae</taxon>
        <taxon>Ambrosia</taxon>
    </lineage>
</organism>
<keyword evidence="1" id="KW-1133">Transmembrane helix</keyword>
<comment type="caution">
    <text evidence="2">The sequence shown here is derived from an EMBL/GenBank/DDBJ whole genome shotgun (WGS) entry which is preliminary data.</text>
</comment>
<keyword evidence="1" id="KW-0812">Transmembrane</keyword>
<feature type="transmembrane region" description="Helical" evidence="1">
    <location>
        <begin position="6"/>
        <end position="23"/>
    </location>
</feature>
<gene>
    <name evidence="2" type="ORF">M8C21_008257</name>
</gene>
<dbReference type="Proteomes" id="UP001206925">
    <property type="component" value="Unassembled WGS sequence"/>
</dbReference>
<name>A0AAD5D2L1_AMBAR</name>
<proteinExistence type="predicted"/>
<evidence type="ECO:0000256" key="1">
    <source>
        <dbReference type="SAM" id="Phobius"/>
    </source>
</evidence>
<dbReference type="EMBL" id="JAMZMK010005787">
    <property type="protein sequence ID" value="KAI7751935.1"/>
    <property type="molecule type" value="Genomic_DNA"/>
</dbReference>
<keyword evidence="3" id="KW-1185">Reference proteome</keyword>
<sequence>MVVIVMGVVAITMGVVVGGRWLYGDGILNLKILNVSSYCDGGSGGYGRSGGGRWLYVTEALVVADVIVLGRGEDEDPVGGTG</sequence>
<protein>
    <recommendedName>
        <fullName evidence="4">Transmembrane protein</fullName>
    </recommendedName>
</protein>
<dbReference type="AlphaFoldDB" id="A0AAD5D2L1"/>
<evidence type="ECO:0000313" key="2">
    <source>
        <dbReference type="EMBL" id="KAI7751935.1"/>
    </source>
</evidence>
<keyword evidence="1" id="KW-0472">Membrane</keyword>